<reference evidence="1 2" key="1">
    <citation type="journal article" date="2011" name="PLoS Genet.">
        <title>Comparative genomic analysis of human fungal pathogens causing paracoccidioidomycosis.</title>
        <authorList>
            <person name="Desjardins C.A."/>
            <person name="Champion M.D."/>
            <person name="Holder J.W."/>
            <person name="Muszewska A."/>
            <person name="Goldberg J."/>
            <person name="Bailao A.M."/>
            <person name="Brigido M.M."/>
            <person name="Ferreira M.E."/>
            <person name="Garcia A.M."/>
            <person name="Grynberg M."/>
            <person name="Gujja S."/>
            <person name="Heiman D.I."/>
            <person name="Henn M.R."/>
            <person name="Kodira C.D."/>
            <person name="Leon-Narvaez H."/>
            <person name="Longo L.V."/>
            <person name="Ma L.J."/>
            <person name="Malavazi I."/>
            <person name="Matsuo A.L."/>
            <person name="Morais F.V."/>
            <person name="Pereira M."/>
            <person name="Rodriguez-Brito S."/>
            <person name="Sakthikumar S."/>
            <person name="Salem-Izacc S.M."/>
            <person name="Sykes S.M."/>
            <person name="Teixeira M.M."/>
            <person name="Vallejo M.C."/>
            <person name="Walter M.E."/>
            <person name="Yandava C."/>
            <person name="Young S."/>
            <person name="Zeng Q."/>
            <person name="Zucker J."/>
            <person name="Felipe M.S."/>
            <person name="Goldman G.H."/>
            <person name="Haas B.J."/>
            <person name="McEwen J.G."/>
            <person name="Nino-Vega G."/>
            <person name="Puccia R."/>
            <person name="San-Blas G."/>
            <person name="Soares C.M."/>
            <person name="Birren B.W."/>
            <person name="Cuomo C.A."/>
        </authorList>
    </citation>
    <scope>NUCLEOTIDE SEQUENCE [LARGE SCALE GENOMIC DNA]</scope>
    <source>
        <strain evidence="2">ATCC MYA-826 / Pb01</strain>
    </source>
</reference>
<sequence length="199" mass="22620">MNLNQIQVNAFDLSNNSPPYTLSISPSQQDNSIKKTVMYTVNLIIIELKTIISIHILLSSMTIKLPKESQPLGKDLMMTLIFNIELSEISDQQAGLITASITVRLIRLHHVKYTDSTSLEDGVKTPAVISNSLPATDFEELQLRRLDLKCQKIDLELQKERCKELQLQLQLKGLHTQNDKTMMSANLPQNYMQKKIEEV</sequence>
<dbReference type="RefSeq" id="XP_015703592.1">
    <property type="nucleotide sequence ID" value="XM_015846788.1"/>
</dbReference>
<accession>A0A0A2VMS0</accession>
<dbReference type="Proteomes" id="UP000002059">
    <property type="component" value="Partially assembled WGS sequence"/>
</dbReference>
<proteinExistence type="predicted"/>
<evidence type="ECO:0000313" key="2">
    <source>
        <dbReference type="Proteomes" id="UP000002059"/>
    </source>
</evidence>
<name>A0A0A2VMS0_PARBA</name>
<dbReference type="GeneID" id="26970208"/>
<dbReference type="AlphaFoldDB" id="A0A0A2VMS0"/>
<dbReference type="VEuPathDB" id="FungiDB:PAAG_11080"/>
<dbReference type="KEGG" id="pbl:PAAG_11080"/>
<organism evidence="1 2">
    <name type="scientific">Paracoccidioides lutzii (strain ATCC MYA-826 / Pb01)</name>
    <name type="common">Paracoccidioides brasiliensis</name>
    <dbReference type="NCBI Taxonomy" id="502779"/>
    <lineage>
        <taxon>Eukaryota</taxon>
        <taxon>Fungi</taxon>
        <taxon>Dikarya</taxon>
        <taxon>Ascomycota</taxon>
        <taxon>Pezizomycotina</taxon>
        <taxon>Eurotiomycetes</taxon>
        <taxon>Eurotiomycetidae</taxon>
        <taxon>Onygenales</taxon>
        <taxon>Ajellomycetaceae</taxon>
        <taxon>Paracoccidioides</taxon>
    </lineage>
</organism>
<dbReference type="HOGENOM" id="CLU_1372586_0_0_1"/>
<protein>
    <submittedName>
        <fullName evidence="1">Uncharacterized protein</fullName>
    </submittedName>
</protein>
<gene>
    <name evidence="1" type="ORF">PAAG_11080</name>
</gene>
<keyword evidence="2" id="KW-1185">Reference proteome</keyword>
<dbReference type="EMBL" id="KN293992">
    <property type="protein sequence ID" value="KGQ02129.1"/>
    <property type="molecule type" value="Genomic_DNA"/>
</dbReference>
<evidence type="ECO:0000313" key="1">
    <source>
        <dbReference type="EMBL" id="KGQ02129.1"/>
    </source>
</evidence>